<dbReference type="Proteomes" id="UP000068067">
    <property type="component" value="Chromosome"/>
</dbReference>
<proteinExistence type="predicted"/>
<name>A0A0M4CGB1_9CORY</name>
<reference evidence="1 2" key="1">
    <citation type="submission" date="2014-08" db="EMBL/GenBank/DDBJ databases">
        <title>Complete genome sequence of Corynebacterium deserti GIMN1.010 (=DSM 45689), isolated from desert sand in western China.</title>
        <authorList>
            <person name="Ruckert C."/>
            <person name="Albersmeier A."/>
            <person name="Kalinowski J."/>
        </authorList>
    </citation>
    <scope>NUCLEOTIDE SEQUENCE [LARGE SCALE GENOMIC DNA]</scope>
    <source>
        <strain evidence="1 2">GIMN1.010</strain>
    </source>
</reference>
<evidence type="ECO:0000313" key="2">
    <source>
        <dbReference type="Proteomes" id="UP000068067"/>
    </source>
</evidence>
<evidence type="ECO:0000313" key="1">
    <source>
        <dbReference type="EMBL" id="ALC04508.1"/>
    </source>
</evidence>
<dbReference type="RefSeq" id="WP_082353275.1">
    <property type="nucleotide sequence ID" value="NZ_CP009220.1"/>
</dbReference>
<dbReference type="EMBL" id="CP009220">
    <property type="protein sequence ID" value="ALC04508.1"/>
    <property type="molecule type" value="Genomic_DNA"/>
</dbReference>
<dbReference type="AlphaFoldDB" id="A0A0M4CGB1"/>
<sequence length="77" mass="8128">MAGLAGYWTAFDSIVLRGGVIDIEVGVVKRYAEQPALAACLDAINDGNLARCTLGAKLEDAAAVAFADERRDLVKCD</sequence>
<dbReference type="KEGG" id="cdx:CDES_00085"/>
<accession>A0A0M4CGB1</accession>
<dbReference type="PATRIC" id="fig|931089.4.peg.15"/>
<gene>
    <name evidence="1" type="ORF">CDES_00085</name>
</gene>
<organism evidence="1 2">
    <name type="scientific">Corynebacterium deserti GIMN1.010</name>
    <dbReference type="NCBI Taxonomy" id="931089"/>
    <lineage>
        <taxon>Bacteria</taxon>
        <taxon>Bacillati</taxon>
        <taxon>Actinomycetota</taxon>
        <taxon>Actinomycetes</taxon>
        <taxon>Mycobacteriales</taxon>
        <taxon>Corynebacteriaceae</taxon>
        <taxon>Corynebacterium</taxon>
    </lineage>
</organism>
<keyword evidence="2" id="KW-1185">Reference proteome</keyword>
<protein>
    <submittedName>
        <fullName evidence="1">Uncharacterized protein</fullName>
    </submittedName>
</protein>